<dbReference type="PRINTS" id="PR00458">
    <property type="entry name" value="PEROXIDASE"/>
</dbReference>
<dbReference type="InterPro" id="IPR024589">
    <property type="entry name" value="Ligninase_C"/>
</dbReference>
<dbReference type="InterPro" id="IPR002016">
    <property type="entry name" value="Haem_peroxidase"/>
</dbReference>
<evidence type="ECO:0000259" key="15">
    <source>
        <dbReference type="PROSITE" id="PS50873"/>
    </source>
</evidence>
<evidence type="ECO:0000256" key="11">
    <source>
        <dbReference type="PIRSR" id="PIRSR601621-2"/>
    </source>
</evidence>
<keyword evidence="2 14" id="KW-0575">Peroxidase</keyword>
<dbReference type="GO" id="GO:0004601">
    <property type="term" value="F:peroxidase activity"/>
    <property type="evidence" value="ECO:0007669"/>
    <property type="project" value="UniProtKB-KW"/>
</dbReference>
<dbReference type="GO" id="GO:0042744">
    <property type="term" value="P:hydrogen peroxide catabolic process"/>
    <property type="evidence" value="ECO:0007669"/>
    <property type="project" value="TreeGrafter"/>
</dbReference>
<feature type="disulfide bond" evidence="13">
    <location>
        <begin position="16"/>
        <end position="28"/>
    </location>
</feature>
<feature type="site" description="Transition state stabilizer" evidence="12">
    <location>
        <position position="56"/>
    </location>
</feature>
<dbReference type="AlphaFoldDB" id="A0A0C9UYW1"/>
<keyword evidence="4 11" id="KW-0479">Metal-binding</keyword>
<evidence type="ECO:0000256" key="1">
    <source>
        <dbReference type="ARBA" id="ARBA00006089"/>
    </source>
</evidence>
<evidence type="ECO:0000313" key="17">
    <source>
        <dbReference type="Proteomes" id="UP000054279"/>
    </source>
</evidence>
<evidence type="ECO:0000256" key="2">
    <source>
        <dbReference type="ARBA" id="ARBA00022559"/>
    </source>
</evidence>
<dbReference type="HOGENOM" id="CLU_041038_0_1_1"/>
<evidence type="ECO:0000313" key="16">
    <source>
        <dbReference type="EMBL" id="KIJ40079.1"/>
    </source>
</evidence>
<dbReference type="GO" id="GO:0000302">
    <property type="term" value="P:response to reactive oxygen species"/>
    <property type="evidence" value="ECO:0007669"/>
    <property type="project" value="TreeGrafter"/>
</dbReference>
<organism evidence="16 17">
    <name type="scientific">Sphaerobolus stellatus (strain SS14)</name>
    <dbReference type="NCBI Taxonomy" id="990650"/>
    <lineage>
        <taxon>Eukaryota</taxon>
        <taxon>Fungi</taxon>
        <taxon>Dikarya</taxon>
        <taxon>Basidiomycota</taxon>
        <taxon>Agaricomycotina</taxon>
        <taxon>Agaricomycetes</taxon>
        <taxon>Phallomycetidae</taxon>
        <taxon>Geastrales</taxon>
        <taxon>Sphaerobolaceae</taxon>
        <taxon>Sphaerobolus</taxon>
    </lineage>
</organism>
<name>A0A0C9UYW1_SPHS4</name>
<dbReference type="InterPro" id="IPR019793">
    <property type="entry name" value="Peroxidases_heam-ligand_BS"/>
</dbReference>
<keyword evidence="3 11" id="KW-0349">Heme</keyword>
<evidence type="ECO:0000256" key="3">
    <source>
        <dbReference type="ARBA" id="ARBA00022617"/>
    </source>
</evidence>
<proteinExistence type="inferred from homology"/>
<evidence type="ECO:0000256" key="8">
    <source>
        <dbReference type="ARBA" id="ARBA00023157"/>
    </source>
</evidence>
<dbReference type="OrthoDB" id="2144714at2759"/>
<dbReference type="Gene3D" id="1.10.420.10">
    <property type="entry name" value="Peroxidase, domain 2"/>
    <property type="match status" value="1"/>
</dbReference>
<feature type="domain" description="Plant heme peroxidase family profile" evidence="15">
    <location>
        <begin position="49"/>
        <end position="298"/>
    </location>
</feature>
<keyword evidence="11 14" id="KW-0106">Calcium</keyword>
<dbReference type="InterPro" id="IPR019794">
    <property type="entry name" value="Peroxidases_AS"/>
</dbReference>
<dbReference type="Pfam" id="PF11895">
    <property type="entry name" value="Peroxidase_ext"/>
    <property type="match status" value="1"/>
</dbReference>
<dbReference type="PANTHER" id="PTHR31356">
    <property type="entry name" value="THYLAKOID LUMENAL 29 KDA PROTEIN, CHLOROPLASTIC-RELATED"/>
    <property type="match status" value="1"/>
</dbReference>
<dbReference type="EC" id="1.11.1.-" evidence="14"/>
<feature type="binding site" evidence="11">
    <location>
        <position position="61"/>
    </location>
    <ligand>
        <name>Ca(2+)</name>
        <dbReference type="ChEBI" id="CHEBI:29108"/>
        <label>1</label>
    </ligand>
</feature>
<dbReference type="GO" id="GO:0034599">
    <property type="term" value="P:cellular response to oxidative stress"/>
    <property type="evidence" value="ECO:0007669"/>
    <property type="project" value="InterPro"/>
</dbReference>
<sequence>MVAIRQDIALADSFVCPQGQTVQNAECCALIPVLEDLQTNYFAGEVCSSVARSALRVAFHDAMGWSSNTTTNLGNGADGSILVFDCVEMEYAANERLGVAVSVLQPFLNNHNISAGDFLQFTAAVGLTTCPGAPAIPYFFGRPDPIQPAADGTIPLPSDSVDQILARFSDVGFDPTDVVALLGAHSIASADINDDTTTVPYLDSTPQVFDVEFYKEVLLPGTISNNSIEPTDTTASPFTWEIRLKSDANIAADIRTQSTWQTLINNPSTFGSAFSEVMAQLSILGNDPETLIDCSDMIPAPMPAPPPNTGAIVEPIRCDKSIQNAKKCLIFIFGGGAVG</sequence>
<dbReference type="PROSITE" id="PS50873">
    <property type="entry name" value="PEROXIDASE_4"/>
    <property type="match status" value="1"/>
</dbReference>
<feature type="binding site" evidence="11">
    <location>
        <position position="78"/>
    </location>
    <ligand>
        <name>Ca(2+)</name>
        <dbReference type="ChEBI" id="CHEBI:29108"/>
        <label>1</label>
    </ligand>
</feature>
<keyword evidence="17" id="KW-1185">Reference proteome</keyword>
<dbReference type="Pfam" id="PF00141">
    <property type="entry name" value="peroxidase"/>
    <property type="match status" value="1"/>
</dbReference>
<evidence type="ECO:0000256" key="14">
    <source>
        <dbReference type="RuleBase" id="RU363051"/>
    </source>
</evidence>
<dbReference type="PANTHER" id="PTHR31356:SF66">
    <property type="entry name" value="CATALASE-PEROXIDASE"/>
    <property type="match status" value="1"/>
</dbReference>
<keyword evidence="8 13" id="KW-1015">Disulfide bond</keyword>
<dbReference type="SUPFAM" id="SSF48113">
    <property type="entry name" value="Heme-dependent peroxidases"/>
    <property type="match status" value="1"/>
</dbReference>
<feature type="binding site" evidence="11">
    <location>
        <position position="186"/>
    </location>
    <ligand>
        <name>Ca(2+)</name>
        <dbReference type="ChEBI" id="CHEBI:29108"/>
        <label>2</label>
    </ligand>
</feature>
<feature type="binding site" evidence="11">
    <location>
        <position position="210"/>
    </location>
    <ligand>
        <name>Ca(2+)</name>
        <dbReference type="ChEBI" id="CHEBI:29108"/>
        <label>2</label>
    </ligand>
</feature>
<feature type="binding site" description="axial binding residue" evidence="11">
    <location>
        <position position="185"/>
    </location>
    <ligand>
        <name>heme b</name>
        <dbReference type="ChEBI" id="CHEBI:60344"/>
    </ligand>
    <ligandPart>
        <name>Fe</name>
        <dbReference type="ChEBI" id="CHEBI:18248"/>
    </ligandPart>
</feature>
<feature type="binding site" evidence="11">
    <location>
        <position position="203"/>
    </location>
    <ligand>
        <name>Ca(2+)</name>
        <dbReference type="ChEBI" id="CHEBI:29108"/>
        <label>2</label>
    </ligand>
</feature>
<gene>
    <name evidence="16" type="ORF">M422DRAFT_60629</name>
</gene>
<dbReference type="InterPro" id="IPR001621">
    <property type="entry name" value="Ligninase"/>
</dbReference>
<comment type="similarity">
    <text evidence="1 14">Belongs to the peroxidase family. Ligninase subfamily.</text>
</comment>
<accession>A0A0C9UYW1</accession>
<evidence type="ECO:0000256" key="12">
    <source>
        <dbReference type="PIRSR" id="PIRSR601621-3"/>
    </source>
</evidence>
<evidence type="ECO:0000256" key="5">
    <source>
        <dbReference type="ARBA" id="ARBA00022729"/>
    </source>
</evidence>
<evidence type="ECO:0000256" key="10">
    <source>
        <dbReference type="PIRSR" id="PIRSR601621-1"/>
    </source>
</evidence>
<keyword evidence="9" id="KW-0325">Glycoprotein</keyword>
<evidence type="ECO:0000256" key="7">
    <source>
        <dbReference type="ARBA" id="ARBA00023004"/>
    </source>
</evidence>
<comment type="cofactor">
    <cofactor evidence="11">
        <name>heme b</name>
        <dbReference type="ChEBI" id="CHEBI:60344"/>
    </cofactor>
    <text evidence="11">Binds 1 heme b (iron(II)-protoporphyrin IX) group per subunit.</text>
</comment>
<dbReference type="PROSITE" id="PS00435">
    <property type="entry name" value="PEROXIDASE_1"/>
    <property type="match status" value="1"/>
</dbReference>
<dbReference type="InterPro" id="IPR010255">
    <property type="entry name" value="Haem_peroxidase_sf"/>
</dbReference>
<evidence type="ECO:0000256" key="4">
    <source>
        <dbReference type="ARBA" id="ARBA00022723"/>
    </source>
</evidence>
<protein>
    <recommendedName>
        <fullName evidence="14">Peroxidase</fullName>
        <ecNumber evidence="14">1.11.1.-</ecNumber>
    </recommendedName>
</protein>
<keyword evidence="7 11" id="KW-0408">Iron</keyword>
<keyword evidence="5" id="KW-0732">Signal</keyword>
<evidence type="ECO:0000256" key="9">
    <source>
        <dbReference type="ARBA" id="ARBA00023180"/>
    </source>
</evidence>
<dbReference type="GO" id="GO:0046872">
    <property type="term" value="F:metal ion binding"/>
    <property type="evidence" value="ECO:0007669"/>
    <property type="project" value="UniProtKB-UniRule"/>
</dbReference>
<dbReference type="GO" id="GO:0020037">
    <property type="term" value="F:heme binding"/>
    <property type="evidence" value="ECO:0007669"/>
    <property type="project" value="UniProtKB-UniRule"/>
</dbReference>
<dbReference type="Proteomes" id="UP000054279">
    <property type="component" value="Unassembled WGS sequence"/>
</dbReference>
<feature type="disulfide bond" evidence="13">
    <location>
        <begin position="27"/>
        <end position="294"/>
    </location>
</feature>
<dbReference type="InterPro" id="IPR044831">
    <property type="entry name" value="Ccp1-like"/>
</dbReference>
<dbReference type="PRINTS" id="PR00462">
    <property type="entry name" value="LIGNINASE"/>
</dbReference>
<dbReference type="Gene3D" id="1.10.520.10">
    <property type="match status" value="1"/>
</dbReference>
<reference evidence="16 17" key="1">
    <citation type="submission" date="2014-06" db="EMBL/GenBank/DDBJ databases">
        <title>Evolutionary Origins and Diversification of the Mycorrhizal Mutualists.</title>
        <authorList>
            <consortium name="DOE Joint Genome Institute"/>
            <consortium name="Mycorrhizal Genomics Consortium"/>
            <person name="Kohler A."/>
            <person name="Kuo A."/>
            <person name="Nagy L.G."/>
            <person name="Floudas D."/>
            <person name="Copeland A."/>
            <person name="Barry K.W."/>
            <person name="Cichocki N."/>
            <person name="Veneault-Fourrey C."/>
            <person name="LaButti K."/>
            <person name="Lindquist E.A."/>
            <person name="Lipzen A."/>
            <person name="Lundell T."/>
            <person name="Morin E."/>
            <person name="Murat C."/>
            <person name="Riley R."/>
            <person name="Ohm R."/>
            <person name="Sun H."/>
            <person name="Tunlid A."/>
            <person name="Henrissat B."/>
            <person name="Grigoriev I.V."/>
            <person name="Hibbett D.S."/>
            <person name="Martin F."/>
        </authorList>
    </citation>
    <scope>NUCLEOTIDE SEQUENCE [LARGE SCALE GENOMIC DNA]</scope>
    <source>
        <strain evidence="16 17">SS14</strain>
    </source>
</reference>
<feature type="binding site" evidence="11">
    <location>
        <position position="76"/>
    </location>
    <ligand>
        <name>Ca(2+)</name>
        <dbReference type="ChEBI" id="CHEBI:29108"/>
        <label>1</label>
    </ligand>
</feature>
<dbReference type="EMBL" id="KN837147">
    <property type="protein sequence ID" value="KIJ40079.1"/>
    <property type="molecule type" value="Genomic_DNA"/>
</dbReference>
<feature type="binding site" evidence="11">
    <location>
        <position position="80"/>
    </location>
    <ligand>
        <name>Ca(2+)</name>
        <dbReference type="ChEBI" id="CHEBI:29108"/>
        <label>1</label>
    </ligand>
</feature>
<evidence type="ECO:0000256" key="6">
    <source>
        <dbReference type="ARBA" id="ARBA00023002"/>
    </source>
</evidence>
<feature type="binding site" evidence="11">
    <location>
        <position position="205"/>
    </location>
    <ligand>
        <name>Ca(2+)</name>
        <dbReference type="ChEBI" id="CHEBI:29108"/>
        <label>2</label>
    </ligand>
</feature>
<feature type="disulfide bond" evidence="13">
    <location>
        <begin position="47"/>
        <end position="130"/>
    </location>
</feature>
<evidence type="ECO:0000256" key="13">
    <source>
        <dbReference type="PIRSR" id="PIRSR601621-4"/>
    </source>
</evidence>
<keyword evidence="6 14" id="KW-0560">Oxidoreductase</keyword>
<comment type="cofactor">
    <cofactor evidence="11 14">
        <name>Ca(2+)</name>
        <dbReference type="ChEBI" id="CHEBI:29108"/>
    </cofactor>
    <text evidence="11 14">Binds 2 calcium ions per subunit.</text>
</comment>
<feature type="active site" description="Proton acceptor" evidence="10">
    <location>
        <position position="60"/>
    </location>
</feature>
<dbReference type="PROSITE" id="PS00436">
    <property type="entry name" value="PEROXIDASE_2"/>
    <property type="match status" value="1"/>
</dbReference>